<feature type="domain" description="BON" evidence="1">
    <location>
        <begin position="38"/>
        <end position="75"/>
    </location>
</feature>
<dbReference type="InterPro" id="IPR007055">
    <property type="entry name" value="BON_dom"/>
</dbReference>
<proteinExistence type="predicted"/>
<dbReference type="SUPFAM" id="SSF54631">
    <property type="entry name" value="CBS-domain pair"/>
    <property type="match status" value="1"/>
</dbReference>
<feature type="non-terminal residue" evidence="2">
    <location>
        <position position="141"/>
    </location>
</feature>
<evidence type="ECO:0000259" key="1">
    <source>
        <dbReference type="Pfam" id="PF04972"/>
    </source>
</evidence>
<sequence>MSPRVIAVDASESVNFAACELHRRGVRRLFVLDRSRLVDVDHGVVTLTGTVERRSEVEIAGRLTGTVPGVVQVHNTTRRSVSPPCKDYWPPSTRAGRHCVRPPPRRHCRARHEALEEPMTTLSDHRKPIVVGVDGSAAALA</sequence>
<dbReference type="Gene3D" id="3.30.1340.30">
    <property type="match status" value="1"/>
</dbReference>
<keyword evidence="3" id="KW-1185">Reference proteome</keyword>
<name>A0ABW3MFQ4_9PSEU</name>
<dbReference type="InterPro" id="IPR046342">
    <property type="entry name" value="CBS_dom_sf"/>
</dbReference>
<reference evidence="3" key="1">
    <citation type="journal article" date="2019" name="Int. J. Syst. Evol. Microbiol.">
        <title>The Global Catalogue of Microorganisms (GCM) 10K type strain sequencing project: providing services to taxonomists for standard genome sequencing and annotation.</title>
        <authorList>
            <consortium name="The Broad Institute Genomics Platform"/>
            <consortium name="The Broad Institute Genome Sequencing Center for Infectious Disease"/>
            <person name="Wu L."/>
            <person name="Ma J."/>
        </authorList>
    </citation>
    <scope>NUCLEOTIDE SEQUENCE [LARGE SCALE GENOMIC DNA]</scope>
    <source>
        <strain evidence="3">JCM 31486</strain>
    </source>
</reference>
<evidence type="ECO:0000313" key="2">
    <source>
        <dbReference type="EMBL" id="MFD1048832.1"/>
    </source>
</evidence>
<accession>A0ABW3MFQ4</accession>
<comment type="caution">
    <text evidence="2">The sequence shown here is derived from an EMBL/GenBank/DDBJ whole genome shotgun (WGS) entry which is preliminary data.</text>
</comment>
<dbReference type="Proteomes" id="UP001597045">
    <property type="component" value="Unassembled WGS sequence"/>
</dbReference>
<dbReference type="EMBL" id="JBHTIS010001819">
    <property type="protein sequence ID" value="MFD1048832.1"/>
    <property type="molecule type" value="Genomic_DNA"/>
</dbReference>
<gene>
    <name evidence="2" type="ORF">ACFQ1S_26510</name>
</gene>
<evidence type="ECO:0000313" key="3">
    <source>
        <dbReference type="Proteomes" id="UP001597045"/>
    </source>
</evidence>
<organism evidence="2 3">
    <name type="scientific">Kibdelosporangium lantanae</name>
    <dbReference type="NCBI Taxonomy" id="1497396"/>
    <lineage>
        <taxon>Bacteria</taxon>
        <taxon>Bacillati</taxon>
        <taxon>Actinomycetota</taxon>
        <taxon>Actinomycetes</taxon>
        <taxon>Pseudonocardiales</taxon>
        <taxon>Pseudonocardiaceae</taxon>
        <taxon>Kibdelosporangium</taxon>
    </lineage>
</organism>
<dbReference type="Pfam" id="PF04972">
    <property type="entry name" value="BON"/>
    <property type="match status" value="1"/>
</dbReference>
<protein>
    <submittedName>
        <fullName evidence="2">BON domain-containing protein</fullName>
    </submittedName>
</protein>